<comment type="catalytic activity">
    <reaction evidence="9">
        <text>a 1-acyl-sn-glycero-3-phosphocholine + H2O = sn-glycerol 3-phosphocholine + a fatty acid + H(+)</text>
        <dbReference type="Rhea" id="RHEA:15177"/>
        <dbReference type="ChEBI" id="CHEBI:15377"/>
        <dbReference type="ChEBI" id="CHEBI:15378"/>
        <dbReference type="ChEBI" id="CHEBI:16870"/>
        <dbReference type="ChEBI" id="CHEBI:28868"/>
        <dbReference type="ChEBI" id="CHEBI:58168"/>
        <dbReference type="EC" id="3.1.1.5"/>
    </reaction>
</comment>
<dbReference type="Pfam" id="PF01735">
    <property type="entry name" value="PLA2_B"/>
    <property type="match status" value="1"/>
</dbReference>
<keyword evidence="12" id="KW-1185">Reference proteome</keyword>
<accession>A0ABR1VTU8</accession>
<evidence type="ECO:0000256" key="6">
    <source>
        <dbReference type="ARBA" id="ARBA00023098"/>
    </source>
</evidence>
<evidence type="ECO:0000259" key="10">
    <source>
        <dbReference type="PROSITE" id="PS51210"/>
    </source>
</evidence>
<keyword evidence="4 8" id="KW-0378">Hydrolase</keyword>
<evidence type="ECO:0000256" key="5">
    <source>
        <dbReference type="ARBA" id="ARBA00022963"/>
    </source>
</evidence>
<dbReference type="EMBL" id="JAQQWN010000007">
    <property type="protein sequence ID" value="KAK8074684.1"/>
    <property type="molecule type" value="Genomic_DNA"/>
</dbReference>
<keyword evidence="5 8" id="KW-0442">Lipid degradation</keyword>
<dbReference type="Gene3D" id="3.40.1090.10">
    <property type="entry name" value="Cytosolic phospholipase A2 catalytic domain"/>
    <property type="match status" value="1"/>
</dbReference>
<dbReference type="RefSeq" id="XP_066665624.1">
    <property type="nucleotide sequence ID" value="XM_066813662.1"/>
</dbReference>
<comment type="caution">
    <text evidence="11">The sequence shown here is derived from an EMBL/GenBank/DDBJ whole genome shotgun (WGS) entry which is preliminary data.</text>
</comment>
<sequence>MHSSFSLLSLASLALASPSLVSVSSEVGDVIRRALPDSPSGGYAPAEVKCPSTRPTVRSAKNVSQQESDWLRTRRGNTVQPMIDFLRGANIAGFDAQTYINNHRQNLTELPNVGIALSGGGYRALMNGAGFVAAADSRVAGSTDQHGIGGLLQSTTYLAGLSGGGWLVGSIYANNFSTVPQLRDGSAGSDLWQFSRSILKGPKENGISILNTASYWDDVHDAVDAKRDAGYEASITDYWGRTLSYQLINAKDGGPSYTFSSISRSPGFNDANQPLPILVADGRLPNEKVVALNSTVYEFNPWEMGSFDPSVFGFVPLQYLGSNFSAGSIPDNERCMSGFDQYGYVMGTSSSLFNQIALRNISSEKVPSFVTNAIEGLIERIGQANDDIAVYSPNPFYRYNTKTNPSAEEKTLTLVDGGEDLQNMPLHPLIQPERGLDVIFAVDSSADTDNNFPNATAPASPVVPDAETFINKGPEPAPDLLRVRPQKLHHGRPGQRAPAAAHRVRALMAYTAWGNVSTFTMSYSDADRNAIIQNGFNVATMGNGTTGDMSTKWRTCIGCAVLQRSMLKTNTTMPAACQECFQSHCWDGTTDSRPIAGGYQPNAVIGIQETSAGVSSRAGDFNKVLGLVSAVVASGLVLVI</sequence>
<dbReference type="InterPro" id="IPR016035">
    <property type="entry name" value="Acyl_Trfase/lysoPLipase"/>
</dbReference>
<organism evidence="11 12">
    <name type="scientific">Apiospora hydei</name>
    <dbReference type="NCBI Taxonomy" id="1337664"/>
    <lineage>
        <taxon>Eukaryota</taxon>
        <taxon>Fungi</taxon>
        <taxon>Dikarya</taxon>
        <taxon>Ascomycota</taxon>
        <taxon>Pezizomycotina</taxon>
        <taxon>Sordariomycetes</taxon>
        <taxon>Xylariomycetidae</taxon>
        <taxon>Amphisphaeriales</taxon>
        <taxon>Apiosporaceae</taxon>
        <taxon>Apiospora</taxon>
    </lineage>
</organism>
<evidence type="ECO:0000313" key="12">
    <source>
        <dbReference type="Proteomes" id="UP001433268"/>
    </source>
</evidence>
<evidence type="ECO:0000256" key="4">
    <source>
        <dbReference type="ARBA" id="ARBA00022801"/>
    </source>
</evidence>
<dbReference type="SUPFAM" id="SSF52151">
    <property type="entry name" value="FabD/lysophospholipase-like"/>
    <property type="match status" value="1"/>
</dbReference>
<evidence type="ECO:0000256" key="9">
    <source>
        <dbReference type="RuleBase" id="RU362103"/>
    </source>
</evidence>
<dbReference type="PANTHER" id="PTHR10728">
    <property type="entry name" value="CYTOSOLIC PHOSPHOLIPASE A2"/>
    <property type="match status" value="1"/>
</dbReference>
<keyword evidence="6 8" id="KW-0443">Lipid metabolism</keyword>
<feature type="domain" description="PLA2c" evidence="10">
    <location>
        <begin position="49"/>
        <end position="591"/>
    </location>
</feature>
<dbReference type="InterPro" id="IPR002642">
    <property type="entry name" value="LysoPLipase_cat_dom"/>
</dbReference>
<dbReference type="SMART" id="SM00022">
    <property type="entry name" value="PLAc"/>
    <property type="match status" value="1"/>
</dbReference>
<dbReference type="PROSITE" id="PS51210">
    <property type="entry name" value="PLA2C"/>
    <property type="match status" value="1"/>
</dbReference>
<dbReference type="Proteomes" id="UP001433268">
    <property type="component" value="Unassembled WGS sequence"/>
</dbReference>
<feature type="chain" id="PRO_5044978697" description="Lysophospholipase" evidence="9">
    <location>
        <begin position="17"/>
        <end position="640"/>
    </location>
</feature>
<dbReference type="EC" id="3.1.1.5" evidence="2 9"/>
<evidence type="ECO:0000256" key="3">
    <source>
        <dbReference type="ARBA" id="ARBA00022729"/>
    </source>
</evidence>
<dbReference type="PANTHER" id="PTHR10728:SF33">
    <property type="entry name" value="LYSOPHOSPHOLIPASE 1-RELATED"/>
    <property type="match status" value="1"/>
</dbReference>
<name>A0ABR1VTU8_9PEZI</name>
<evidence type="ECO:0000256" key="1">
    <source>
        <dbReference type="ARBA" id="ARBA00008780"/>
    </source>
</evidence>
<evidence type="ECO:0000256" key="7">
    <source>
        <dbReference type="ARBA" id="ARBA00023180"/>
    </source>
</evidence>
<evidence type="ECO:0000256" key="2">
    <source>
        <dbReference type="ARBA" id="ARBA00013274"/>
    </source>
</evidence>
<keyword evidence="7" id="KW-0325">Glycoprotein</keyword>
<reference evidence="11 12" key="1">
    <citation type="submission" date="2023-01" db="EMBL/GenBank/DDBJ databases">
        <title>Analysis of 21 Apiospora genomes using comparative genomics revels a genus with tremendous synthesis potential of carbohydrate active enzymes and secondary metabolites.</title>
        <authorList>
            <person name="Sorensen T."/>
        </authorList>
    </citation>
    <scope>NUCLEOTIDE SEQUENCE [LARGE SCALE GENOMIC DNA]</scope>
    <source>
        <strain evidence="11 12">CBS 114990</strain>
    </source>
</reference>
<proteinExistence type="inferred from homology"/>
<protein>
    <recommendedName>
        <fullName evidence="2 9">Lysophospholipase</fullName>
        <ecNumber evidence="2 9">3.1.1.5</ecNumber>
    </recommendedName>
</protein>
<evidence type="ECO:0000313" key="11">
    <source>
        <dbReference type="EMBL" id="KAK8074684.1"/>
    </source>
</evidence>
<feature type="signal peptide" evidence="9">
    <location>
        <begin position="1"/>
        <end position="16"/>
    </location>
</feature>
<evidence type="ECO:0000256" key="8">
    <source>
        <dbReference type="PROSITE-ProRule" id="PRU00555"/>
    </source>
</evidence>
<keyword evidence="3 9" id="KW-0732">Signal</keyword>
<dbReference type="GeneID" id="92046722"/>
<comment type="similarity">
    <text evidence="1 9">Belongs to the lysophospholipase family.</text>
</comment>
<gene>
    <name evidence="11" type="ORF">PG997_009347</name>
</gene>